<organism evidence="5 6">
    <name type="scientific">Gregarina niphandrodes</name>
    <name type="common">Septate eugregarine</name>
    <dbReference type="NCBI Taxonomy" id="110365"/>
    <lineage>
        <taxon>Eukaryota</taxon>
        <taxon>Sar</taxon>
        <taxon>Alveolata</taxon>
        <taxon>Apicomplexa</taxon>
        <taxon>Conoidasida</taxon>
        <taxon>Gregarinasina</taxon>
        <taxon>Eugregarinorida</taxon>
        <taxon>Gregarinidae</taxon>
        <taxon>Gregarina</taxon>
    </lineage>
</organism>
<dbReference type="Pfam" id="PF00022">
    <property type="entry name" value="Actin"/>
    <property type="match status" value="1"/>
</dbReference>
<dbReference type="OrthoDB" id="408728at2759"/>
<dbReference type="InterPro" id="IPR043129">
    <property type="entry name" value="ATPase_NBD"/>
</dbReference>
<dbReference type="SUPFAM" id="SSF53067">
    <property type="entry name" value="Actin-like ATPase domain"/>
    <property type="match status" value="2"/>
</dbReference>
<comment type="similarity">
    <text evidence="4">Belongs to the actin family.</text>
</comment>
<gene>
    <name evidence="5" type="ORF">GNI_042300</name>
</gene>
<dbReference type="PRINTS" id="PR00190">
    <property type="entry name" value="ACTIN"/>
</dbReference>
<protein>
    <submittedName>
        <fullName evidence="5">Actin</fullName>
    </submittedName>
</protein>
<dbReference type="Gene3D" id="3.30.420.40">
    <property type="match status" value="2"/>
</dbReference>
<evidence type="ECO:0000256" key="3">
    <source>
        <dbReference type="ARBA" id="ARBA00049360"/>
    </source>
</evidence>
<dbReference type="GO" id="GO:0005856">
    <property type="term" value="C:cytoskeleton"/>
    <property type="evidence" value="ECO:0007669"/>
    <property type="project" value="UniProtKB-SubCell"/>
</dbReference>
<comment type="catalytic activity">
    <reaction evidence="3">
        <text>ATP + H2O = ADP + phosphate + H(+)</text>
        <dbReference type="Rhea" id="RHEA:13065"/>
        <dbReference type="ChEBI" id="CHEBI:15377"/>
        <dbReference type="ChEBI" id="CHEBI:15378"/>
        <dbReference type="ChEBI" id="CHEBI:30616"/>
        <dbReference type="ChEBI" id="CHEBI:43474"/>
        <dbReference type="ChEBI" id="CHEBI:456216"/>
    </reaction>
</comment>
<keyword evidence="6" id="KW-1185">Reference proteome</keyword>
<evidence type="ECO:0000313" key="5">
    <source>
        <dbReference type="EMBL" id="EZG77534.1"/>
    </source>
</evidence>
<dbReference type="RefSeq" id="XP_011129506.1">
    <property type="nucleotide sequence ID" value="XM_011131204.1"/>
</dbReference>
<dbReference type="OMA" id="APNEDAY"/>
<dbReference type="VEuPathDB" id="CryptoDB:GNI_042300"/>
<dbReference type="eggNOG" id="KOG0676">
    <property type="taxonomic scope" value="Eukaryota"/>
</dbReference>
<dbReference type="FunFam" id="3.30.420.40:FF:000050">
    <property type="entry name" value="Actin, alpha skeletal muscle"/>
    <property type="match status" value="1"/>
</dbReference>
<accession>A0A023BA72</accession>
<dbReference type="CDD" id="cd10216">
    <property type="entry name" value="ASKHA_NBD_Arp1"/>
    <property type="match status" value="1"/>
</dbReference>
<dbReference type="AlphaFoldDB" id="A0A023BA72"/>
<comment type="caution">
    <text evidence="5">The sequence shown here is derived from an EMBL/GenBank/DDBJ whole genome shotgun (WGS) entry which is preliminary data.</text>
</comment>
<evidence type="ECO:0000313" key="6">
    <source>
        <dbReference type="Proteomes" id="UP000019763"/>
    </source>
</evidence>
<reference evidence="5" key="1">
    <citation type="submission" date="2013-12" db="EMBL/GenBank/DDBJ databases">
        <authorList>
            <person name="Omoto C.K."/>
            <person name="Sibley D."/>
            <person name="Venepally P."/>
            <person name="Hadjithomas M."/>
            <person name="Karamycheva S."/>
            <person name="Brunk B."/>
            <person name="Roos D."/>
            <person name="Caler E."/>
            <person name="Lorenzi H."/>
        </authorList>
    </citation>
    <scope>NUCLEOTIDE SEQUENCE</scope>
</reference>
<dbReference type="SMART" id="SM00268">
    <property type="entry name" value="ACTIN"/>
    <property type="match status" value="1"/>
</dbReference>
<sequence>MSNQVIVLDNGSSTIKAGFAGDVKPLVVLPSYVGRQKNERVMVDAPNEDAYVGEQARKYRGILKLSYPIDRGIIKDETDLELLWKEVFNQLNVSSAGHPLLISDSALLPTSNKEKLVQIAFESFGVPMVCVMSQTVLALYATARTTGTILDVGEGGTRVTSVAEGFALPHSVEATAVGGRDVTMYLQKLLKQQGLRLETSSELEIVREIKETVCAVAATALDKKNLGTTLGGAEAGAVSYTLPDGAIVKIANRHAAPEILFNPALDAREAHGIPQLVHQAITNCDLDLRRHLCASIVVTGGSTLFGAFLDRFVNDFKRLQPKDALIRAYAPVDRQYCAFMGGTVVGMLPSFKSLMISRTQYDTDGVAAVHRNFC</sequence>
<proteinExistence type="inferred from homology"/>
<name>A0A023BA72_GRENI</name>
<comment type="subcellular location">
    <subcellularLocation>
        <location evidence="1">Cytoplasm</location>
        <location evidence="1">Cytoskeleton</location>
    </subcellularLocation>
</comment>
<keyword evidence="2" id="KW-0963">Cytoplasm</keyword>
<dbReference type="EMBL" id="AFNH02000322">
    <property type="protein sequence ID" value="EZG77534.1"/>
    <property type="molecule type" value="Genomic_DNA"/>
</dbReference>
<dbReference type="GeneID" id="22911628"/>
<evidence type="ECO:0000256" key="1">
    <source>
        <dbReference type="ARBA" id="ARBA00004245"/>
    </source>
</evidence>
<dbReference type="InterPro" id="IPR004000">
    <property type="entry name" value="Actin"/>
</dbReference>
<dbReference type="Gene3D" id="3.90.640.10">
    <property type="entry name" value="Actin, Chain A, domain 4"/>
    <property type="match status" value="1"/>
</dbReference>
<dbReference type="PANTHER" id="PTHR11937">
    <property type="entry name" value="ACTIN"/>
    <property type="match status" value="1"/>
</dbReference>
<dbReference type="Proteomes" id="UP000019763">
    <property type="component" value="Unassembled WGS sequence"/>
</dbReference>
<evidence type="ECO:0000256" key="4">
    <source>
        <dbReference type="RuleBase" id="RU000487"/>
    </source>
</evidence>
<keyword evidence="2" id="KW-0206">Cytoskeleton</keyword>
<evidence type="ECO:0000256" key="2">
    <source>
        <dbReference type="ARBA" id="ARBA00023212"/>
    </source>
</evidence>